<sequence length="93" mass="10049">MAETCRRPSQSGTTIMAMVPGEVRRNGTLVVASARDLGELRRFACRTTGYEWLEEAAIATLEPSLAGRFRHGLFFAAKPISIPGECCVCCAPS</sequence>
<gene>
    <name evidence="1" type="ordered locus">SM11_pC0186</name>
</gene>
<evidence type="ECO:0000313" key="1">
    <source>
        <dbReference type="EMBL" id="AEH81259.1"/>
    </source>
</evidence>
<organism evidence="1 2">
    <name type="scientific">Sinorhizobium meliloti (strain SM11)</name>
    <dbReference type="NCBI Taxonomy" id="707241"/>
    <lineage>
        <taxon>Bacteria</taxon>
        <taxon>Pseudomonadati</taxon>
        <taxon>Pseudomonadota</taxon>
        <taxon>Alphaproteobacteria</taxon>
        <taxon>Hyphomicrobiales</taxon>
        <taxon>Rhizobiaceae</taxon>
        <taxon>Sinorhizobium/Ensifer group</taxon>
        <taxon>Sinorhizobium</taxon>
    </lineage>
</organism>
<dbReference type="AlphaFoldDB" id="F7XBN7"/>
<geneLocation type="plasmid" evidence="1 2">
    <name>pSmeSM11c</name>
</geneLocation>
<protein>
    <submittedName>
        <fullName evidence="1">Uncharacterized protein</fullName>
    </submittedName>
</protein>
<dbReference type="EMBL" id="CP001831">
    <property type="protein sequence ID" value="AEH81259.1"/>
    <property type="molecule type" value="Genomic_DNA"/>
</dbReference>
<dbReference type="Proteomes" id="UP000009045">
    <property type="component" value="Plasmid pSmeSM11c"/>
</dbReference>
<dbReference type="HOGENOM" id="CLU_2398011_0_0_5"/>
<dbReference type="KEGG" id="smx:SM11_pC0186"/>
<reference evidence="1 2" key="1">
    <citation type="journal article" date="2011" name="J. Biotechnol.">
        <title>The complete genome sequence of the dominant Sinorhizobium meliloti field isolate SM11 extends the S. meliloti pan-genome.</title>
        <authorList>
            <person name="Schneiker-Bekel S."/>
            <person name="Wibberg D."/>
            <person name="Bekel T."/>
            <person name="Blom J."/>
            <person name="Linke B."/>
            <person name="Neuweger H."/>
            <person name="Stiens M."/>
            <person name="Vorholter F.J."/>
            <person name="Weidner S."/>
            <person name="Goesmann A."/>
            <person name="Puhler A."/>
            <person name="Schluter A."/>
        </authorList>
    </citation>
    <scope>NUCLEOTIDE SEQUENCE [LARGE SCALE GENOMIC DNA]</scope>
    <source>
        <strain evidence="1 2">SM11</strain>
        <plasmid evidence="2">pSmeSM11c</plasmid>
    </source>
</reference>
<proteinExistence type="predicted"/>
<keyword evidence="1" id="KW-0614">Plasmid</keyword>
<name>F7XBN7_SINMM</name>
<dbReference type="PATRIC" id="fig|707241.3.peg.4182"/>
<evidence type="ECO:0000313" key="2">
    <source>
        <dbReference type="Proteomes" id="UP000009045"/>
    </source>
</evidence>
<accession>F7XBN7</accession>